<sequence>MLSIQSFLLPQSLFILCILTSTLVNADIAVLTPDNKSVELFIDYKITYTPSIPDSGIIGLLVRAKPNDACSKLEPPIDTKHNWFVLADRSSSYHIRCSNREKIQHAAQAGYRAIILYSPYENYFQSSMTYYNLDHSNTSIPAVLVSHEDGELLNNRYNSTSGYMIYITPDIPPNLSYYLLPFAIVIGVCLLLTISFMIFQLIRCVQERRKAQRHRLSKKYLKKLPLQKFNKGSYYETCAICLDDYVNGEKIRILPCNHAYHMKCIDPWLTKNRRVCPVCKAKVTLPGMPESSDSESDHDRNQRSSNHDDSNERTRLLPQSSRSSRSSRVRNLGRLLIDSRNDSMSPSTSIHGNYQSTANYGQPLDDHTFVGQPGPSTSAPVISELSSGQVSQSQRRKKHRRDRRSNRSNMQVVAAEIAPLMAPPQLSINCDSDIERTGRSATIESNDSGPINITIVDPSVTTTTTIITTKPSKRPSVDHIV</sequence>
<comment type="catalytic activity">
    <reaction evidence="1">
        <text>S-ubiquitinyl-[E2 ubiquitin-conjugating enzyme]-L-cysteine + [acceptor protein]-L-lysine = [E2 ubiquitin-conjugating enzyme]-L-cysteine + N(6)-ubiquitinyl-[acceptor protein]-L-lysine.</text>
        <dbReference type="EC" id="2.3.2.27"/>
    </reaction>
</comment>
<evidence type="ECO:0000256" key="13">
    <source>
        <dbReference type="SAM" id="SignalP"/>
    </source>
</evidence>
<evidence type="ECO:0000256" key="11">
    <source>
        <dbReference type="SAM" id="MobiDB-lite"/>
    </source>
</evidence>
<reference evidence="15" key="1">
    <citation type="submission" date="2022-12" db="EMBL/GenBank/DDBJ databases">
        <title>Genome assemblies of Blomia tropicalis.</title>
        <authorList>
            <person name="Cui Y."/>
        </authorList>
    </citation>
    <scope>NUCLEOTIDE SEQUENCE</scope>
    <source>
        <tissue evidence="15">Adult mites</tissue>
    </source>
</reference>
<dbReference type="GO" id="GO:0008270">
    <property type="term" value="F:zinc ion binding"/>
    <property type="evidence" value="ECO:0007669"/>
    <property type="project" value="UniProtKB-KW"/>
</dbReference>
<proteinExistence type="predicted"/>
<keyword evidence="9 12" id="KW-0472">Membrane</keyword>
<dbReference type="AlphaFoldDB" id="A0A9Q0M609"/>
<evidence type="ECO:0000256" key="6">
    <source>
        <dbReference type="ARBA" id="ARBA00022771"/>
    </source>
</evidence>
<evidence type="ECO:0000256" key="2">
    <source>
        <dbReference type="ARBA" id="ARBA00004167"/>
    </source>
</evidence>
<dbReference type="GO" id="GO:0061630">
    <property type="term" value="F:ubiquitin protein ligase activity"/>
    <property type="evidence" value="ECO:0007669"/>
    <property type="project" value="UniProtKB-EC"/>
</dbReference>
<feature type="compositionally biased region" description="Polar residues" evidence="11">
    <location>
        <begin position="374"/>
        <end position="390"/>
    </location>
</feature>
<feature type="signal peptide" evidence="13">
    <location>
        <begin position="1"/>
        <end position="26"/>
    </location>
</feature>
<dbReference type="Gene3D" id="3.30.40.10">
    <property type="entry name" value="Zinc/RING finger domain, C3HC4 (zinc finger)"/>
    <property type="match status" value="1"/>
</dbReference>
<gene>
    <name evidence="15" type="ORF">RDWZM_009259</name>
</gene>
<keyword evidence="16" id="KW-1185">Reference proteome</keyword>
<keyword evidence="5" id="KW-0479">Metal-binding</keyword>
<dbReference type="PROSITE" id="PS50089">
    <property type="entry name" value="ZF_RING_2"/>
    <property type="match status" value="1"/>
</dbReference>
<dbReference type="PANTHER" id="PTHR47168">
    <property type="entry name" value="RING ZINC FINGER DOMAIN SUPERFAMILY PROTEIN-RELATED"/>
    <property type="match status" value="1"/>
</dbReference>
<dbReference type="InterPro" id="IPR051653">
    <property type="entry name" value="E3_ligase_sorting_rcpt"/>
</dbReference>
<feature type="compositionally biased region" description="Basic and acidic residues" evidence="11">
    <location>
        <begin position="295"/>
        <end position="315"/>
    </location>
</feature>
<comment type="caution">
    <text evidence="15">The sequence shown here is derived from an EMBL/GenBank/DDBJ whole genome shotgun (WGS) entry which is preliminary data.</text>
</comment>
<dbReference type="EMBL" id="JAPWDV010000003">
    <property type="protein sequence ID" value="KAJ6218102.1"/>
    <property type="molecule type" value="Genomic_DNA"/>
</dbReference>
<comment type="subcellular location">
    <subcellularLocation>
        <location evidence="2">Membrane</location>
        <topology evidence="2">Single-pass membrane protein</topology>
    </subcellularLocation>
</comment>
<feature type="domain" description="RING-type" evidence="14">
    <location>
        <begin position="238"/>
        <end position="280"/>
    </location>
</feature>
<keyword evidence="7" id="KW-0862">Zinc</keyword>
<evidence type="ECO:0000256" key="12">
    <source>
        <dbReference type="SAM" id="Phobius"/>
    </source>
</evidence>
<feature type="compositionally biased region" description="Low complexity" evidence="11">
    <location>
        <begin position="316"/>
        <end position="336"/>
    </location>
</feature>
<dbReference type="OMA" id="PQLSINC"/>
<feature type="transmembrane region" description="Helical" evidence="12">
    <location>
        <begin position="177"/>
        <end position="202"/>
    </location>
</feature>
<feature type="region of interest" description="Disordered" evidence="11">
    <location>
        <begin position="287"/>
        <end position="409"/>
    </location>
</feature>
<name>A0A9Q0M609_BLOTA</name>
<dbReference type="SMART" id="SM00184">
    <property type="entry name" value="RING"/>
    <property type="match status" value="1"/>
</dbReference>
<accession>A0A9Q0M609</accession>
<evidence type="ECO:0000256" key="9">
    <source>
        <dbReference type="ARBA" id="ARBA00023136"/>
    </source>
</evidence>
<dbReference type="Proteomes" id="UP001142055">
    <property type="component" value="Chromosome 3"/>
</dbReference>
<evidence type="ECO:0000256" key="5">
    <source>
        <dbReference type="ARBA" id="ARBA00022723"/>
    </source>
</evidence>
<evidence type="ECO:0000256" key="3">
    <source>
        <dbReference type="ARBA" id="ARBA00012483"/>
    </source>
</evidence>
<dbReference type="SUPFAM" id="SSF52025">
    <property type="entry name" value="PA domain"/>
    <property type="match status" value="1"/>
</dbReference>
<dbReference type="InterPro" id="IPR013083">
    <property type="entry name" value="Znf_RING/FYVE/PHD"/>
</dbReference>
<evidence type="ECO:0000256" key="1">
    <source>
        <dbReference type="ARBA" id="ARBA00000900"/>
    </source>
</evidence>
<organism evidence="15 16">
    <name type="scientific">Blomia tropicalis</name>
    <name type="common">Mite</name>
    <dbReference type="NCBI Taxonomy" id="40697"/>
    <lineage>
        <taxon>Eukaryota</taxon>
        <taxon>Metazoa</taxon>
        <taxon>Ecdysozoa</taxon>
        <taxon>Arthropoda</taxon>
        <taxon>Chelicerata</taxon>
        <taxon>Arachnida</taxon>
        <taxon>Acari</taxon>
        <taxon>Acariformes</taxon>
        <taxon>Sarcoptiformes</taxon>
        <taxon>Astigmata</taxon>
        <taxon>Glycyphagoidea</taxon>
        <taxon>Echimyopodidae</taxon>
        <taxon>Blomia</taxon>
    </lineage>
</organism>
<dbReference type="Pfam" id="PF13639">
    <property type="entry name" value="zf-RING_2"/>
    <property type="match status" value="1"/>
</dbReference>
<evidence type="ECO:0000256" key="7">
    <source>
        <dbReference type="ARBA" id="ARBA00022833"/>
    </source>
</evidence>
<dbReference type="InterPro" id="IPR046450">
    <property type="entry name" value="PA_dom_sf"/>
</dbReference>
<evidence type="ECO:0000313" key="15">
    <source>
        <dbReference type="EMBL" id="KAJ6218102.1"/>
    </source>
</evidence>
<evidence type="ECO:0000259" key="14">
    <source>
        <dbReference type="PROSITE" id="PS50089"/>
    </source>
</evidence>
<protein>
    <recommendedName>
        <fullName evidence="3">RING-type E3 ubiquitin transferase</fullName>
        <ecNumber evidence="3">2.3.2.27</ecNumber>
    </recommendedName>
</protein>
<evidence type="ECO:0000256" key="4">
    <source>
        <dbReference type="ARBA" id="ARBA00022692"/>
    </source>
</evidence>
<feature type="compositionally biased region" description="Basic residues" evidence="11">
    <location>
        <begin position="394"/>
        <end position="406"/>
    </location>
</feature>
<dbReference type="InterPro" id="IPR003137">
    <property type="entry name" value="PA_domain"/>
</dbReference>
<dbReference type="Pfam" id="PF02225">
    <property type="entry name" value="PA"/>
    <property type="match status" value="1"/>
</dbReference>
<feature type="compositionally biased region" description="Polar residues" evidence="11">
    <location>
        <begin position="342"/>
        <end position="360"/>
    </location>
</feature>
<dbReference type="GO" id="GO:0016020">
    <property type="term" value="C:membrane"/>
    <property type="evidence" value="ECO:0007669"/>
    <property type="project" value="UniProtKB-SubCell"/>
</dbReference>
<keyword evidence="4 12" id="KW-0812">Transmembrane</keyword>
<evidence type="ECO:0000313" key="16">
    <source>
        <dbReference type="Proteomes" id="UP001142055"/>
    </source>
</evidence>
<keyword evidence="13" id="KW-0732">Signal</keyword>
<evidence type="ECO:0000256" key="8">
    <source>
        <dbReference type="ARBA" id="ARBA00022989"/>
    </source>
</evidence>
<keyword evidence="6 10" id="KW-0863">Zinc-finger</keyword>
<evidence type="ECO:0000256" key="10">
    <source>
        <dbReference type="PROSITE-ProRule" id="PRU00175"/>
    </source>
</evidence>
<feature type="chain" id="PRO_5040120087" description="RING-type E3 ubiquitin transferase" evidence="13">
    <location>
        <begin position="27"/>
        <end position="481"/>
    </location>
</feature>
<dbReference type="FunFam" id="3.30.40.10:FF:000429">
    <property type="entry name" value="E3 ubiquitin-protein ligase RNF13"/>
    <property type="match status" value="1"/>
</dbReference>
<dbReference type="EC" id="2.3.2.27" evidence="3"/>
<dbReference type="PANTHER" id="PTHR47168:SF1">
    <property type="entry name" value="OS02G0798600 PROTEIN"/>
    <property type="match status" value="1"/>
</dbReference>
<dbReference type="Gene3D" id="3.50.30.30">
    <property type="match status" value="1"/>
</dbReference>
<keyword evidence="8 12" id="KW-1133">Transmembrane helix</keyword>
<dbReference type="SUPFAM" id="SSF57850">
    <property type="entry name" value="RING/U-box"/>
    <property type="match status" value="1"/>
</dbReference>
<dbReference type="InterPro" id="IPR001841">
    <property type="entry name" value="Znf_RING"/>
</dbReference>